<feature type="transmembrane region" description="Helical" evidence="10">
    <location>
        <begin position="254"/>
        <end position="277"/>
    </location>
</feature>
<feature type="transmembrane region" description="Helical" evidence="10">
    <location>
        <begin position="61"/>
        <end position="80"/>
    </location>
</feature>
<feature type="transmembrane region" description="Helical" evidence="10">
    <location>
        <begin position="92"/>
        <end position="111"/>
    </location>
</feature>
<evidence type="ECO:0000256" key="5">
    <source>
        <dbReference type="ARBA" id="ARBA00023034"/>
    </source>
</evidence>
<dbReference type="GO" id="GO:0019706">
    <property type="term" value="F:protein-cysteine S-palmitoyltransferase activity"/>
    <property type="evidence" value="ECO:0007669"/>
    <property type="project" value="UniProtKB-EC"/>
</dbReference>
<dbReference type="STRING" id="195883.A0A482XR05"/>
<feature type="transmembrane region" description="Helical" evidence="10">
    <location>
        <begin position="35"/>
        <end position="55"/>
    </location>
</feature>
<keyword evidence="6 10" id="KW-0472">Membrane</keyword>
<keyword evidence="8" id="KW-0449">Lipoprotein</keyword>
<dbReference type="GO" id="GO:0006612">
    <property type="term" value="P:protein targeting to membrane"/>
    <property type="evidence" value="ECO:0007669"/>
    <property type="project" value="TreeGrafter"/>
</dbReference>
<dbReference type="GO" id="GO:0005794">
    <property type="term" value="C:Golgi apparatus"/>
    <property type="evidence" value="ECO:0007669"/>
    <property type="project" value="UniProtKB-SubCell"/>
</dbReference>
<evidence type="ECO:0000256" key="2">
    <source>
        <dbReference type="ARBA" id="ARBA00022679"/>
    </source>
</evidence>
<dbReference type="Proteomes" id="UP000291343">
    <property type="component" value="Unassembled WGS sequence"/>
</dbReference>
<comment type="domain">
    <text evidence="10">The DHHC domain is required for palmitoyltransferase activity.</text>
</comment>
<dbReference type="PROSITE" id="PS50216">
    <property type="entry name" value="DHHC"/>
    <property type="match status" value="1"/>
</dbReference>
<evidence type="ECO:0000256" key="7">
    <source>
        <dbReference type="ARBA" id="ARBA00023139"/>
    </source>
</evidence>
<evidence type="ECO:0000313" key="12">
    <source>
        <dbReference type="EMBL" id="RZF48226.1"/>
    </source>
</evidence>
<dbReference type="Pfam" id="PF01529">
    <property type="entry name" value="DHHC"/>
    <property type="match status" value="1"/>
</dbReference>
<dbReference type="OrthoDB" id="430659at2759"/>
<dbReference type="InterPro" id="IPR001594">
    <property type="entry name" value="Palmitoyltrfase_DHHC"/>
</dbReference>
<feature type="domain" description="Palmitoyltransferase DHHC" evidence="11">
    <location>
        <begin position="164"/>
        <end position="294"/>
    </location>
</feature>
<proteinExistence type="inferred from homology"/>
<feature type="transmembrane region" description="Helical" evidence="10">
    <location>
        <begin position="213"/>
        <end position="242"/>
    </location>
</feature>
<keyword evidence="5" id="KW-0333">Golgi apparatus</keyword>
<protein>
    <recommendedName>
        <fullName evidence="10">Palmitoyltransferase</fullName>
        <ecNumber evidence="10">2.3.1.225</ecNumber>
    </recommendedName>
</protein>
<keyword evidence="9 10" id="KW-0012">Acyltransferase</keyword>
<comment type="subcellular location">
    <subcellularLocation>
        <location evidence="1">Golgi apparatus</location>
        <location evidence="1">trans-Golgi network membrane</location>
        <topology evidence="1">Multi-pass membrane protein</topology>
    </subcellularLocation>
</comment>
<keyword evidence="4 10" id="KW-1133">Transmembrane helix</keyword>
<dbReference type="EC" id="2.3.1.225" evidence="10"/>
<organism evidence="12 13">
    <name type="scientific">Laodelphax striatellus</name>
    <name type="common">Small brown planthopper</name>
    <name type="synonym">Delphax striatella</name>
    <dbReference type="NCBI Taxonomy" id="195883"/>
    <lineage>
        <taxon>Eukaryota</taxon>
        <taxon>Metazoa</taxon>
        <taxon>Ecdysozoa</taxon>
        <taxon>Arthropoda</taxon>
        <taxon>Hexapoda</taxon>
        <taxon>Insecta</taxon>
        <taxon>Pterygota</taxon>
        <taxon>Neoptera</taxon>
        <taxon>Paraneoptera</taxon>
        <taxon>Hemiptera</taxon>
        <taxon>Auchenorrhyncha</taxon>
        <taxon>Fulgoroidea</taxon>
        <taxon>Delphacidae</taxon>
        <taxon>Criomorphinae</taxon>
        <taxon>Laodelphax</taxon>
    </lineage>
</organism>
<evidence type="ECO:0000256" key="6">
    <source>
        <dbReference type="ARBA" id="ARBA00023136"/>
    </source>
</evidence>
<dbReference type="InterPro" id="IPR039859">
    <property type="entry name" value="PFA4/ZDH16/20/ERF2-like"/>
</dbReference>
<keyword evidence="2 10" id="KW-0808">Transferase</keyword>
<keyword evidence="7" id="KW-0564">Palmitate</keyword>
<evidence type="ECO:0000259" key="11">
    <source>
        <dbReference type="Pfam" id="PF01529"/>
    </source>
</evidence>
<dbReference type="GO" id="GO:0005783">
    <property type="term" value="C:endoplasmic reticulum"/>
    <property type="evidence" value="ECO:0007669"/>
    <property type="project" value="TreeGrafter"/>
</dbReference>
<comment type="similarity">
    <text evidence="10">Belongs to the DHHC palmitoyltransferase family.</text>
</comment>
<dbReference type="PANTHER" id="PTHR22883:SF475">
    <property type="entry name" value="PALMITOYLTRANSFERASE ZDHHC23"/>
    <property type="match status" value="1"/>
</dbReference>
<evidence type="ECO:0000256" key="10">
    <source>
        <dbReference type="RuleBase" id="RU079119"/>
    </source>
</evidence>
<sequence>MSNRLLQCKCVGARLVSRAVVAMVDRVRLLLRDCAAKNILLDAALPLLLVPTLGWCAAQGVWTSIVVFTSLPLALVYAHFICARTHSQTKFFAVWALISIILIFLVFELIVVKMLEIRQDENYCFYLLTFLLGACVYKTKVLAASARLNNDVKYSEALLREFDMMCPVCRKSVPSRTFHCHICHSCIIKRDLHCAWLDCCIGETNHYWYMLSLLTLICQLTLCSNLILTTACHPFVVWGSIMLPDDCTDVYFDIIYAICFVTAIYCVLCVVFALSLLCHEAWLISLGVTGHEWRQMSHAWGSCLGLREPRPFSKGFLGNWALFFKGPKMTSSSQTV</sequence>
<accession>A0A482XR05</accession>
<dbReference type="InParanoid" id="A0A482XR05"/>
<comment type="caution">
    <text evidence="12">The sequence shown here is derived from an EMBL/GenBank/DDBJ whole genome shotgun (WGS) entry which is preliminary data.</text>
</comment>
<dbReference type="AlphaFoldDB" id="A0A482XR05"/>
<evidence type="ECO:0000256" key="1">
    <source>
        <dbReference type="ARBA" id="ARBA00004166"/>
    </source>
</evidence>
<feature type="transmembrane region" description="Helical" evidence="10">
    <location>
        <begin position="123"/>
        <end position="143"/>
    </location>
</feature>
<reference evidence="12 13" key="1">
    <citation type="journal article" date="2017" name="Gigascience">
        <title>Genome sequence of the small brown planthopper, Laodelphax striatellus.</title>
        <authorList>
            <person name="Zhu J."/>
            <person name="Jiang F."/>
            <person name="Wang X."/>
            <person name="Yang P."/>
            <person name="Bao Y."/>
            <person name="Zhao W."/>
            <person name="Wang W."/>
            <person name="Lu H."/>
            <person name="Wang Q."/>
            <person name="Cui N."/>
            <person name="Li J."/>
            <person name="Chen X."/>
            <person name="Luo L."/>
            <person name="Yu J."/>
            <person name="Kang L."/>
            <person name="Cui F."/>
        </authorList>
    </citation>
    <scope>NUCLEOTIDE SEQUENCE [LARGE SCALE GENOMIC DNA]</scope>
    <source>
        <strain evidence="12">Lst14</strain>
    </source>
</reference>
<keyword evidence="13" id="KW-1185">Reference proteome</keyword>
<dbReference type="EMBL" id="QKKF02002619">
    <property type="protein sequence ID" value="RZF48226.1"/>
    <property type="molecule type" value="Genomic_DNA"/>
</dbReference>
<evidence type="ECO:0000256" key="9">
    <source>
        <dbReference type="ARBA" id="ARBA00023315"/>
    </source>
</evidence>
<evidence type="ECO:0000256" key="3">
    <source>
        <dbReference type="ARBA" id="ARBA00022692"/>
    </source>
</evidence>
<dbReference type="PANTHER" id="PTHR22883">
    <property type="entry name" value="ZINC FINGER DHHC DOMAIN CONTAINING PROTEIN"/>
    <property type="match status" value="1"/>
</dbReference>
<dbReference type="FunCoup" id="A0A482XR05">
    <property type="interactions" value="549"/>
</dbReference>
<evidence type="ECO:0000313" key="13">
    <source>
        <dbReference type="Proteomes" id="UP000291343"/>
    </source>
</evidence>
<name>A0A482XR05_LAOST</name>
<gene>
    <name evidence="12" type="ORF">LSTR_LSTR006193</name>
</gene>
<keyword evidence="3 10" id="KW-0812">Transmembrane</keyword>
<evidence type="ECO:0000256" key="8">
    <source>
        <dbReference type="ARBA" id="ARBA00023288"/>
    </source>
</evidence>
<comment type="catalytic activity">
    <reaction evidence="10">
        <text>L-cysteinyl-[protein] + hexadecanoyl-CoA = S-hexadecanoyl-L-cysteinyl-[protein] + CoA</text>
        <dbReference type="Rhea" id="RHEA:36683"/>
        <dbReference type="Rhea" id="RHEA-COMP:10131"/>
        <dbReference type="Rhea" id="RHEA-COMP:11032"/>
        <dbReference type="ChEBI" id="CHEBI:29950"/>
        <dbReference type="ChEBI" id="CHEBI:57287"/>
        <dbReference type="ChEBI" id="CHEBI:57379"/>
        <dbReference type="ChEBI" id="CHEBI:74151"/>
        <dbReference type="EC" id="2.3.1.225"/>
    </reaction>
</comment>
<evidence type="ECO:0000256" key="4">
    <source>
        <dbReference type="ARBA" id="ARBA00022989"/>
    </source>
</evidence>